<reference evidence="2 3" key="1">
    <citation type="journal article" date="2016" name="Nat. Commun.">
        <title>Thousands of microbial genomes shed light on interconnected biogeochemical processes in an aquifer system.</title>
        <authorList>
            <person name="Anantharaman K."/>
            <person name="Brown C.T."/>
            <person name="Hug L.A."/>
            <person name="Sharon I."/>
            <person name="Castelle C.J."/>
            <person name="Probst A.J."/>
            <person name="Thomas B.C."/>
            <person name="Singh A."/>
            <person name="Wilkins M.J."/>
            <person name="Karaoz U."/>
            <person name="Brodie E.L."/>
            <person name="Williams K.H."/>
            <person name="Hubbard S.S."/>
            <person name="Banfield J.F."/>
        </authorList>
    </citation>
    <scope>NUCLEOTIDE SEQUENCE [LARGE SCALE GENOMIC DNA]</scope>
</reference>
<dbReference type="PANTHER" id="PTHR34322">
    <property type="entry name" value="TRANSPOSASE, Y1_TNP DOMAIN-CONTAINING"/>
    <property type="match status" value="1"/>
</dbReference>
<dbReference type="SMART" id="SM01321">
    <property type="entry name" value="Y1_Tnp"/>
    <property type="match status" value="1"/>
</dbReference>
<dbReference type="Proteomes" id="UP000177968">
    <property type="component" value="Unassembled WGS sequence"/>
</dbReference>
<feature type="domain" description="Transposase IS200-like" evidence="1">
    <location>
        <begin position="1"/>
        <end position="138"/>
    </location>
</feature>
<dbReference type="InterPro" id="IPR036515">
    <property type="entry name" value="Transposase_17_sf"/>
</dbReference>
<dbReference type="Gene3D" id="3.30.70.1290">
    <property type="entry name" value="Transposase IS200-like"/>
    <property type="match status" value="1"/>
</dbReference>
<proteinExistence type="predicted"/>
<dbReference type="InterPro" id="IPR002686">
    <property type="entry name" value="Transposase_17"/>
</dbReference>
<dbReference type="AlphaFoldDB" id="A0A1F6FNT9"/>
<evidence type="ECO:0000259" key="1">
    <source>
        <dbReference type="SMART" id="SM01321"/>
    </source>
</evidence>
<organism evidence="2 3">
    <name type="scientific">Candidatus Kaiserbacteria bacterium RIFCSPLOWO2_12_FULL_50_28</name>
    <dbReference type="NCBI Taxonomy" id="1798527"/>
    <lineage>
        <taxon>Bacteria</taxon>
        <taxon>Candidatus Kaiseribacteriota</taxon>
    </lineage>
</organism>
<dbReference type="SUPFAM" id="SSF143422">
    <property type="entry name" value="Transposase IS200-like"/>
    <property type="match status" value="1"/>
</dbReference>
<dbReference type="Pfam" id="PF01797">
    <property type="entry name" value="Y1_Tnp"/>
    <property type="match status" value="1"/>
</dbReference>
<dbReference type="GO" id="GO:0003677">
    <property type="term" value="F:DNA binding"/>
    <property type="evidence" value="ECO:0007669"/>
    <property type="project" value="InterPro"/>
</dbReference>
<comment type="caution">
    <text evidence="2">The sequence shown here is derived from an EMBL/GenBank/DDBJ whole genome shotgun (WGS) entry which is preliminary data.</text>
</comment>
<dbReference type="GO" id="GO:0004803">
    <property type="term" value="F:transposase activity"/>
    <property type="evidence" value="ECO:0007669"/>
    <property type="project" value="InterPro"/>
</dbReference>
<evidence type="ECO:0000313" key="2">
    <source>
        <dbReference type="EMBL" id="OGG87521.1"/>
    </source>
</evidence>
<dbReference type="PANTHER" id="PTHR34322:SF2">
    <property type="entry name" value="TRANSPOSASE IS200-LIKE DOMAIN-CONTAINING PROTEIN"/>
    <property type="match status" value="1"/>
</dbReference>
<protein>
    <recommendedName>
        <fullName evidence="1">Transposase IS200-like domain-containing protein</fullName>
    </recommendedName>
</protein>
<accession>A0A1F6FNT9</accession>
<evidence type="ECO:0000313" key="3">
    <source>
        <dbReference type="Proteomes" id="UP000177968"/>
    </source>
</evidence>
<name>A0A1F6FNT9_9BACT</name>
<gene>
    <name evidence="2" type="ORF">A3H15_00080</name>
</gene>
<dbReference type="GO" id="GO:0006313">
    <property type="term" value="P:DNA transposition"/>
    <property type="evidence" value="ECO:0007669"/>
    <property type="project" value="InterPro"/>
</dbReference>
<dbReference type="EMBL" id="MFMO01000024">
    <property type="protein sequence ID" value="OGG87521.1"/>
    <property type="molecule type" value="Genomic_DNA"/>
</dbReference>
<sequence>MELFHALNRGVEKRDIFMDERDRFRFVHGLLLFNTPRSANNTTYLIENDNDFVSRYQESERIVDLHAWCIMKNHYHLLLSERVEGGLTLFLRKLNVGYANYFNEKYRRSGSLFQGRTKKIGIHSNAHFLHILHYIHLNPLDYLPGAREWRNGHVAETAKAKTHIDTYRWSSYADYCGKRNFPSLLTTKFFKDSIGNIEKETLGYLGKSNGTLTDTIPARFLE</sequence>